<evidence type="ECO:0000313" key="1">
    <source>
        <dbReference type="EMBL" id="OQX51506.1"/>
    </source>
</evidence>
<comment type="caution">
    <text evidence="1">The sequence shown here is derived from an EMBL/GenBank/DDBJ whole genome shotgun (WGS) entry which is preliminary data.</text>
</comment>
<accession>A0A1W9NZD3</accession>
<name>A0A1W9NZD3_UNCC3</name>
<dbReference type="AlphaFoldDB" id="A0A1W9NZD3"/>
<sequence>MTLVETVYTFHTGTKLIAVGTVLMIIGRIVFGVLGGGGGGEVTPMPTPVLSSLPSAKVPRLEIASLDISPQVEPAYVLDLITAVLPAKPQVAKVYPVVQPKIGFLSGEKARKIAEKFGFKNDASLSGINYIWEDAERRLEVDGKTLNFIYEYKYAREPGLFSAGSIFSTEGALTTAQEILKNWGLLGNFRVGKPRYQLLKYSAGTLVSTASLEEASAVRVDFPRASLESYLVLGSSPLFDNVYVIFTGNPGKRGGYGRILKFSSTRWFLKEEEAEEYPLKTARAAWDQFKATGQSLVELLPEGGDPLAPYTPRSVREFRAREVFLAYFNPPKQPQYLQPIWVFKGRAILANDQKADWEAYVPAISDEWVE</sequence>
<evidence type="ECO:0000313" key="2">
    <source>
        <dbReference type="Proteomes" id="UP000192520"/>
    </source>
</evidence>
<protein>
    <submittedName>
        <fullName evidence="1">Uncharacterized protein</fullName>
    </submittedName>
</protein>
<reference evidence="2" key="1">
    <citation type="submission" date="2017-03" db="EMBL/GenBank/DDBJ databases">
        <title>Novel pathways for hydrocarbon cycling and metabolic interdependencies in hydrothermal sediment communities.</title>
        <authorList>
            <person name="Dombrowski N."/>
            <person name="Seitz K."/>
            <person name="Teske A."/>
            <person name="Baker B."/>
        </authorList>
    </citation>
    <scope>NUCLEOTIDE SEQUENCE [LARGE SCALE GENOMIC DNA]</scope>
</reference>
<gene>
    <name evidence="1" type="ORF">B5M47_00715</name>
</gene>
<dbReference type="EMBL" id="MZGJ01000003">
    <property type="protein sequence ID" value="OQX51506.1"/>
    <property type="molecule type" value="Genomic_DNA"/>
</dbReference>
<proteinExistence type="predicted"/>
<dbReference type="Proteomes" id="UP000192520">
    <property type="component" value="Unassembled WGS sequence"/>
</dbReference>
<organism evidence="1 2">
    <name type="scientific">candidate division CPR3 bacterium 4484_211</name>
    <dbReference type="NCBI Taxonomy" id="1968527"/>
    <lineage>
        <taxon>Bacteria</taxon>
        <taxon>Bacteria division CPR3</taxon>
    </lineage>
</organism>